<feature type="compositionally biased region" description="Low complexity" evidence="3">
    <location>
        <begin position="278"/>
        <end position="292"/>
    </location>
</feature>
<name>A0AAJ6QUB4_9ACAR</name>
<evidence type="ECO:0000313" key="5">
    <source>
        <dbReference type="RefSeq" id="XP_003744134.1"/>
    </source>
</evidence>
<evidence type="ECO:0000256" key="2">
    <source>
        <dbReference type="PROSITE-ProRule" id="PRU00497"/>
    </source>
</evidence>
<feature type="compositionally biased region" description="Polar residues" evidence="3">
    <location>
        <begin position="39"/>
        <end position="48"/>
    </location>
</feature>
<evidence type="ECO:0000256" key="1">
    <source>
        <dbReference type="ARBA" id="ARBA00022460"/>
    </source>
</evidence>
<dbReference type="Pfam" id="PF00379">
    <property type="entry name" value="Chitin_bind_4"/>
    <property type="match status" value="1"/>
</dbReference>
<dbReference type="AlphaFoldDB" id="A0AAJ6QUB4"/>
<dbReference type="InterPro" id="IPR031311">
    <property type="entry name" value="CHIT_BIND_RR_consensus"/>
</dbReference>
<dbReference type="KEGG" id="goe:100904422"/>
<feature type="compositionally biased region" description="Polar residues" evidence="3">
    <location>
        <begin position="158"/>
        <end position="169"/>
    </location>
</feature>
<dbReference type="PROSITE" id="PS51155">
    <property type="entry name" value="CHIT_BIND_RR_2"/>
    <property type="match status" value="1"/>
</dbReference>
<feature type="compositionally biased region" description="Polar residues" evidence="3">
    <location>
        <begin position="250"/>
        <end position="277"/>
    </location>
</feature>
<protein>
    <submittedName>
        <fullName evidence="5">Uncharacterized protein LOC100904422</fullName>
    </submittedName>
</protein>
<keyword evidence="1 2" id="KW-0193">Cuticle</keyword>
<feature type="region of interest" description="Disordered" evidence="3">
    <location>
        <begin position="28"/>
        <end position="87"/>
    </location>
</feature>
<gene>
    <name evidence="5" type="primary">LOC100904422</name>
</gene>
<dbReference type="Proteomes" id="UP000694867">
    <property type="component" value="Unplaced"/>
</dbReference>
<feature type="region of interest" description="Disordered" evidence="3">
    <location>
        <begin position="128"/>
        <end position="230"/>
    </location>
</feature>
<feature type="compositionally biased region" description="Polar residues" evidence="3">
    <location>
        <begin position="212"/>
        <end position="230"/>
    </location>
</feature>
<keyword evidence="4" id="KW-1185">Reference proteome</keyword>
<feature type="compositionally biased region" description="Low complexity" evidence="3">
    <location>
        <begin position="170"/>
        <end position="190"/>
    </location>
</feature>
<dbReference type="PROSITE" id="PS00233">
    <property type="entry name" value="CHIT_BIND_RR_1"/>
    <property type="match status" value="1"/>
</dbReference>
<dbReference type="GeneID" id="100904422"/>
<dbReference type="RefSeq" id="XP_003744134.1">
    <property type="nucleotide sequence ID" value="XM_003744086.1"/>
</dbReference>
<organism evidence="4 5">
    <name type="scientific">Galendromus occidentalis</name>
    <name type="common">western predatory mite</name>
    <dbReference type="NCBI Taxonomy" id="34638"/>
    <lineage>
        <taxon>Eukaryota</taxon>
        <taxon>Metazoa</taxon>
        <taxon>Ecdysozoa</taxon>
        <taxon>Arthropoda</taxon>
        <taxon>Chelicerata</taxon>
        <taxon>Arachnida</taxon>
        <taxon>Acari</taxon>
        <taxon>Parasitiformes</taxon>
        <taxon>Mesostigmata</taxon>
        <taxon>Gamasina</taxon>
        <taxon>Phytoseioidea</taxon>
        <taxon>Phytoseiidae</taxon>
        <taxon>Typhlodrominae</taxon>
        <taxon>Galendromus</taxon>
    </lineage>
</organism>
<feature type="region of interest" description="Disordered" evidence="3">
    <location>
        <begin position="244"/>
        <end position="333"/>
    </location>
</feature>
<evidence type="ECO:0000256" key="3">
    <source>
        <dbReference type="SAM" id="MobiDB-lite"/>
    </source>
</evidence>
<accession>A0AAJ6QUB4</accession>
<sequence length="333" mass="37324">MRLELIFIVSVVTAQKLGKQTGGIQNLQSVPLPPRGYVSPSSLRQQQEPPKPFSYKYEGPDPYGGFSSHESQGDENGRITGQYTVENPDGTSRLVKYVADPELGFFAEVETDEEGTKTSEPANVSIVSTAPEETYQPQPKTNDYSDGRRRAPYARNSGRFSQNKKSPYNTARAPAASASSAYRASTRRPAFGVDRGLRQQPRNFNAPLANYRNYQQGRPDSRSASPNTVFNQQRRGLYQQRRDYSAPRATYNSVQRQSPQAFRGYSPNSSFNQQTTFNNPSLNYNYNVNSPNRGTNPGFGTRRPYTASRPQNSNPFRPNAYRDELANQNRITG</sequence>
<reference evidence="5" key="1">
    <citation type="submission" date="2025-08" db="UniProtKB">
        <authorList>
            <consortium name="RefSeq"/>
        </authorList>
    </citation>
    <scope>IDENTIFICATION</scope>
</reference>
<dbReference type="GO" id="GO:0042302">
    <property type="term" value="F:structural constituent of cuticle"/>
    <property type="evidence" value="ECO:0007669"/>
    <property type="project" value="UniProtKB-UniRule"/>
</dbReference>
<dbReference type="InterPro" id="IPR000618">
    <property type="entry name" value="Insect_cuticle"/>
</dbReference>
<proteinExistence type="predicted"/>
<evidence type="ECO:0000313" key="4">
    <source>
        <dbReference type="Proteomes" id="UP000694867"/>
    </source>
</evidence>